<dbReference type="PANTHER" id="PTHR10953:SF102">
    <property type="entry name" value="ADENYLYLTRANSFERASE AND SULFURTRANSFERASE MOCS3"/>
    <property type="match status" value="1"/>
</dbReference>
<dbReference type="InterPro" id="IPR045886">
    <property type="entry name" value="ThiF/MoeB/HesA"/>
</dbReference>
<dbReference type="Gene3D" id="3.40.50.720">
    <property type="entry name" value="NAD(P)-binding Rossmann-like Domain"/>
    <property type="match status" value="1"/>
</dbReference>
<feature type="domain" description="THIF-type NAD/FAD binding fold" evidence="1">
    <location>
        <begin position="9"/>
        <end position="244"/>
    </location>
</feature>
<dbReference type="RefSeq" id="WP_172238697.1">
    <property type="nucleotide sequence ID" value="NZ_BMDD01000001.1"/>
</dbReference>
<protein>
    <submittedName>
        <fullName evidence="2">Thiamine/molybdopterin biosynthesis protein MoeB</fullName>
    </submittedName>
</protein>
<dbReference type="SUPFAM" id="SSF69572">
    <property type="entry name" value="Activating enzymes of the ubiquitin-like proteins"/>
    <property type="match status" value="1"/>
</dbReference>
<sequence length="343" mass="37615">MNTLQGDRYSRQIRFGPIGTAGQAELEQASVAVIGCGALGSAIAETLTRAGVGELHLVDRDYVEWSNLQRQQLFTEQDAEQMTPKVEAARERLLQIRSDVRLHTYFDDLDPTLMRRLAATCSLIMDATDNFETRLLINDAALQAGIPWIYGACVGSSGTVFPFVPERSACFRCLVPVLPAANDTCDTAGIIAPAVQTTAAIQCAEAMKWLTGNHEALRTKVHHFDLWTGTQMDTGISRIRQADCPSCGPAPTYPSLQRSARPAYASLCGRDTVQVLPDPNRPVTLDDAERIGRRAGGKIRRTPHFVEFHALDARFVLFINGRLLIHGTGSVAEGRTLHRKLFG</sequence>
<dbReference type="CDD" id="cd00757">
    <property type="entry name" value="ThiF_MoeB_HesA_family"/>
    <property type="match status" value="1"/>
</dbReference>
<organism evidence="2 3">
    <name type="scientific">Saccharibacillus endophyticus</name>
    <dbReference type="NCBI Taxonomy" id="2060666"/>
    <lineage>
        <taxon>Bacteria</taxon>
        <taxon>Bacillati</taxon>
        <taxon>Bacillota</taxon>
        <taxon>Bacilli</taxon>
        <taxon>Bacillales</taxon>
        <taxon>Paenibacillaceae</taxon>
        <taxon>Saccharibacillus</taxon>
    </lineage>
</organism>
<reference evidence="3" key="1">
    <citation type="journal article" date="2019" name="Int. J. Syst. Evol. Microbiol.">
        <title>The Global Catalogue of Microorganisms (GCM) 10K type strain sequencing project: providing services to taxonomists for standard genome sequencing and annotation.</title>
        <authorList>
            <consortium name="The Broad Institute Genomics Platform"/>
            <consortium name="The Broad Institute Genome Sequencing Center for Infectious Disease"/>
            <person name="Wu L."/>
            <person name="Ma J."/>
        </authorList>
    </citation>
    <scope>NUCLEOTIDE SEQUENCE [LARGE SCALE GENOMIC DNA]</scope>
    <source>
        <strain evidence="3">CCM 8702</strain>
    </source>
</reference>
<proteinExistence type="predicted"/>
<comment type="caution">
    <text evidence="2">The sequence shown here is derived from an EMBL/GenBank/DDBJ whole genome shotgun (WGS) entry which is preliminary data.</text>
</comment>
<gene>
    <name evidence="2" type="primary">moeB</name>
    <name evidence="2" type="ORF">GCM10007362_05410</name>
</gene>
<dbReference type="EMBL" id="BMDD01000001">
    <property type="protein sequence ID" value="GGH69885.1"/>
    <property type="molecule type" value="Genomic_DNA"/>
</dbReference>
<evidence type="ECO:0000313" key="2">
    <source>
        <dbReference type="EMBL" id="GGH69885.1"/>
    </source>
</evidence>
<accession>A0ABQ1ZKH1</accession>
<evidence type="ECO:0000259" key="1">
    <source>
        <dbReference type="Pfam" id="PF00899"/>
    </source>
</evidence>
<dbReference type="InterPro" id="IPR000594">
    <property type="entry name" value="ThiF_NAD_FAD-bd"/>
</dbReference>
<name>A0ABQ1ZKH1_9BACL</name>
<dbReference type="InterPro" id="IPR035985">
    <property type="entry name" value="Ubiquitin-activating_enz"/>
</dbReference>
<dbReference type="Proteomes" id="UP000605427">
    <property type="component" value="Unassembled WGS sequence"/>
</dbReference>
<evidence type="ECO:0000313" key="3">
    <source>
        <dbReference type="Proteomes" id="UP000605427"/>
    </source>
</evidence>
<keyword evidence="3" id="KW-1185">Reference proteome</keyword>
<dbReference type="Pfam" id="PF00899">
    <property type="entry name" value="ThiF"/>
    <property type="match status" value="1"/>
</dbReference>
<dbReference type="PANTHER" id="PTHR10953">
    <property type="entry name" value="UBIQUITIN-ACTIVATING ENZYME E1"/>
    <property type="match status" value="1"/>
</dbReference>